<dbReference type="RefSeq" id="WP_169939371.1">
    <property type="nucleotide sequence ID" value="NZ_CP048833.1"/>
</dbReference>
<dbReference type="PANTHER" id="PTHR39600:SF1">
    <property type="entry name" value="PEPTIDASE INHIBITOR I78 FAMILY PROTEIN"/>
    <property type="match status" value="1"/>
</dbReference>
<dbReference type="Gene3D" id="3.30.10.10">
    <property type="entry name" value="Trypsin Inhibitor V, subunit A"/>
    <property type="match status" value="1"/>
</dbReference>
<reference evidence="2 3" key="1">
    <citation type="submission" date="2020-02" db="EMBL/GenBank/DDBJ databases">
        <title>Complete genome sequence of Pseudomonas multiresinivorans ORNL1.</title>
        <authorList>
            <person name="Podar M."/>
        </authorList>
    </citation>
    <scope>NUCLEOTIDE SEQUENCE [LARGE SCALE GENOMIC DNA]</scope>
    <source>
        <strain evidence="3">populi</strain>
    </source>
</reference>
<feature type="chain" id="PRO_5031454204" description="Peptidase inhibitor I78 family protein" evidence="1">
    <location>
        <begin position="23"/>
        <end position="112"/>
    </location>
</feature>
<protein>
    <recommendedName>
        <fullName evidence="4">Peptidase inhibitor I78 family protein</fullName>
    </recommendedName>
</protein>
<evidence type="ECO:0000256" key="1">
    <source>
        <dbReference type="SAM" id="SignalP"/>
    </source>
</evidence>
<organism evidence="2 3">
    <name type="scientific">Pseudomonas multiresinivorans</name>
    <dbReference type="NCBI Taxonomy" id="95301"/>
    <lineage>
        <taxon>Bacteria</taxon>
        <taxon>Pseudomonadati</taxon>
        <taxon>Pseudomonadota</taxon>
        <taxon>Gammaproteobacteria</taxon>
        <taxon>Pseudomonadales</taxon>
        <taxon>Pseudomonadaceae</taxon>
        <taxon>Pseudomonas</taxon>
    </lineage>
</organism>
<gene>
    <name evidence="2" type="ORF">G4G71_17865</name>
</gene>
<dbReference type="EMBL" id="CP048833">
    <property type="protein sequence ID" value="QJP09662.1"/>
    <property type="molecule type" value="Genomic_DNA"/>
</dbReference>
<dbReference type="InterPro" id="IPR021719">
    <property type="entry name" value="Prot_inh_I78"/>
</dbReference>
<proteinExistence type="predicted"/>
<evidence type="ECO:0000313" key="3">
    <source>
        <dbReference type="Proteomes" id="UP000502549"/>
    </source>
</evidence>
<feature type="signal peptide" evidence="1">
    <location>
        <begin position="1"/>
        <end position="22"/>
    </location>
</feature>
<dbReference type="AlphaFoldDB" id="A0A7Z3BMT2"/>
<evidence type="ECO:0008006" key="4">
    <source>
        <dbReference type="Google" id="ProtNLM"/>
    </source>
</evidence>
<keyword evidence="3" id="KW-1185">Reference proteome</keyword>
<name>A0A7Z3BMT2_9PSED</name>
<evidence type="ECO:0000313" key="2">
    <source>
        <dbReference type="EMBL" id="QJP09662.1"/>
    </source>
</evidence>
<dbReference type="PANTHER" id="PTHR39600">
    <property type="entry name" value="PEPTIDASE INHIBITOR I78 FAMILY PROTEIN"/>
    <property type="match status" value="1"/>
</dbReference>
<keyword evidence="1" id="KW-0732">Signal</keyword>
<dbReference type="PROSITE" id="PS51257">
    <property type="entry name" value="PROKAR_LIPOPROTEIN"/>
    <property type="match status" value="1"/>
</dbReference>
<dbReference type="Pfam" id="PF11720">
    <property type="entry name" value="Inhibitor_I78"/>
    <property type="match status" value="1"/>
</dbReference>
<accession>A0A7Z3BMT2</accession>
<dbReference type="Proteomes" id="UP000502549">
    <property type="component" value="Chromosome"/>
</dbReference>
<dbReference type="KEGG" id="pmui:G4G71_17865"/>
<sequence length="112" mass="11530">MPSNPRSLNRALLALLAAAALAGCSSKDASSDAAQSAADNPPALTGTCNAKAVQSIVGKVVTPTLTEEARRDAGASVARVLTPHQPVTMEYNSQRLNIDVDDNQVVKQVSCG</sequence>